<name>A0AAU9FGG0_DROMD</name>
<protein>
    <submittedName>
        <fullName evidence="1">Uncharacterized protein</fullName>
    </submittedName>
</protein>
<reference evidence="1 2" key="1">
    <citation type="submission" date="2024-02" db="EMBL/GenBank/DDBJ databases">
        <title>A chromosome-level genome assembly of Drosophila madeirensis, a fruit fly species endemic to Madeira island.</title>
        <authorList>
            <person name="Tomihara K."/>
            <person name="Llopart A."/>
            <person name="Yamamoto D."/>
        </authorList>
    </citation>
    <scope>NUCLEOTIDE SEQUENCE [LARGE SCALE GENOMIC DNA]</scope>
    <source>
        <strain evidence="1 2">RF1</strain>
    </source>
</reference>
<proteinExistence type="predicted"/>
<dbReference type="EMBL" id="AP029264">
    <property type="protein sequence ID" value="BFF94789.1"/>
    <property type="molecule type" value="Genomic_DNA"/>
</dbReference>
<organism evidence="1 2">
    <name type="scientific">Drosophila madeirensis</name>
    <name type="common">Fruit fly</name>
    <dbReference type="NCBI Taxonomy" id="30013"/>
    <lineage>
        <taxon>Eukaryota</taxon>
        <taxon>Metazoa</taxon>
        <taxon>Ecdysozoa</taxon>
        <taxon>Arthropoda</taxon>
        <taxon>Hexapoda</taxon>
        <taxon>Insecta</taxon>
        <taxon>Pterygota</taxon>
        <taxon>Neoptera</taxon>
        <taxon>Endopterygota</taxon>
        <taxon>Diptera</taxon>
        <taxon>Brachycera</taxon>
        <taxon>Muscomorpha</taxon>
        <taxon>Ephydroidea</taxon>
        <taxon>Drosophilidae</taxon>
        <taxon>Drosophila</taxon>
        <taxon>Sophophora</taxon>
    </lineage>
</organism>
<dbReference type="Proteomes" id="UP001500889">
    <property type="component" value="Chromosome U"/>
</dbReference>
<dbReference type="AlphaFoldDB" id="A0AAU9FGG0"/>
<evidence type="ECO:0000313" key="2">
    <source>
        <dbReference type="Proteomes" id="UP001500889"/>
    </source>
</evidence>
<sequence length="255" mass="27464">MSDMSCDCGSTLQFKKTPQAPLYDLLGPYPDEIIMSTLDRILYYSGATKVIRMLAMSGCDPADSTTAEKSAPPSCGSVTSAARASTSAVTCCSRPPSCSSHRSAPSTRCKPKPCIKESSKKPACCDTSTSCCPSRRSPRVDFANPVDECQPRSKGGECLLGARIKESLSACPLTCERLRSKLSIGAKSSPSNTQKWLWTRLVSVKDGYLVYEVYKDSNADLDPRSQIAGKGSPVIIFLVLPNGYIMPFESISTDQ</sequence>
<evidence type="ECO:0000313" key="1">
    <source>
        <dbReference type="EMBL" id="BFF94789.1"/>
    </source>
</evidence>
<gene>
    <name evidence="1" type="ORF">DMAD_12322</name>
</gene>
<accession>A0AAU9FGG0</accession>
<keyword evidence="2" id="KW-1185">Reference proteome</keyword>